<dbReference type="Proteomes" id="UP000830671">
    <property type="component" value="Chromosome 2"/>
</dbReference>
<name>A0A9Q8SIJ3_9PEZI</name>
<feature type="signal peptide" evidence="1">
    <location>
        <begin position="1"/>
        <end position="18"/>
    </location>
</feature>
<keyword evidence="1" id="KW-0732">Signal</keyword>
<dbReference type="KEGG" id="clup:CLUP02_03501"/>
<gene>
    <name evidence="2" type="ORF">CLUP02_03501</name>
</gene>
<protein>
    <submittedName>
        <fullName evidence="2">Uncharacterized protein</fullName>
    </submittedName>
</protein>
<keyword evidence="3" id="KW-1185">Reference proteome</keyword>
<reference evidence="2" key="1">
    <citation type="journal article" date="2021" name="Mol. Plant Microbe Interact.">
        <title>Complete Genome Sequence of the Plant-Pathogenic Fungus Colletotrichum lupini.</title>
        <authorList>
            <person name="Baroncelli R."/>
            <person name="Pensec F."/>
            <person name="Da Lio D."/>
            <person name="Boufleur T."/>
            <person name="Vicente I."/>
            <person name="Sarrocco S."/>
            <person name="Picot A."/>
            <person name="Baraldi E."/>
            <person name="Sukno S."/>
            <person name="Thon M."/>
            <person name="Le Floch G."/>
        </authorList>
    </citation>
    <scope>NUCLEOTIDE SEQUENCE</scope>
    <source>
        <strain evidence="2">IMI 504893</strain>
    </source>
</reference>
<feature type="chain" id="PRO_5040458834" evidence="1">
    <location>
        <begin position="19"/>
        <end position="324"/>
    </location>
</feature>
<dbReference type="RefSeq" id="XP_049139664.1">
    <property type="nucleotide sequence ID" value="XM_049282521.1"/>
</dbReference>
<evidence type="ECO:0000313" key="3">
    <source>
        <dbReference type="Proteomes" id="UP000830671"/>
    </source>
</evidence>
<evidence type="ECO:0000256" key="1">
    <source>
        <dbReference type="SAM" id="SignalP"/>
    </source>
</evidence>
<sequence>MTFVSVCPFCISLYLTLGESVIFPPSEDWEDSQVVSLPSLFSSFASCAKATRNETRPLWKKCKKAGGWWTSTRRIAEEMKADNDRGIPKECGRYCARGTPQSLFLGEALSAGLGILQVRNNFGGSIRGMGAMSLISAGHWSPSGQAQAGTWKALPDSVHSGSLHESPHLTIPVYPPFLALHFLLQSSGNVSVNSPFQIAGLQCGLGLRKYEPWNWNGTIWTKRSSAEPSPRVSLAPNHTHLIDLQAWMIVIFSLSGFLFPFRFNNSKFASSSINRSAELFTYRLRLPLGTSVQTKIWAPLQAKSNINPSPTFLRIEDLPLAAST</sequence>
<evidence type="ECO:0000313" key="2">
    <source>
        <dbReference type="EMBL" id="UQC78027.1"/>
    </source>
</evidence>
<dbReference type="GeneID" id="73337531"/>
<dbReference type="AlphaFoldDB" id="A0A9Q8SIJ3"/>
<proteinExistence type="predicted"/>
<accession>A0A9Q8SIJ3</accession>
<dbReference type="EMBL" id="CP019474">
    <property type="protein sequence ID" value="UQC78027.1"/>
    <property type="molecule type" value="Genomic_DNA"/>
</dbReference>
<organism evidence="2 3">
    <name type="scientific">Colletotrichum lupini</name>
    <dbReference type="NCBI Taxonomy" id="145971"/>
    <lineage>
        <taxon>Eukaryota</taxon>
        <taxon>Fungi</taxon>
        <taxon>Dikarya</taxon>
        <taxon>Ascomycota</taxon>
        <taxon>Pezizomycotina</taxon>
        <taxon>Sordariomycetes</taxon>
        <taxon>Hypocreomycetidae</taxon>
        <taxon>Glomerellales</taxon>
        <taxon>Glomerellaceae</taxon>
        <taxon>Colletotrichum</taxon>
        <taxon>Colletotrichum acutatum species complex</taxon>
    </lineage>
</organism>